<dbReference type="Pfam" id="PF08905">
    <property type="entry name" value="DUF1850"/>
    <property type="match status" value="1"/>
</dbReference>
<evidence type="ECO:0000313" key="2">
    <source>
        <dbReference type="EMBL" id="TQR08475.1"/>
    </source>
</evidence>
<proteinExistence type="predicted"/>
<evidence type="ECO:0000313" key="3">
    <source>
        <dbReference type="Proteomes" id="UP000317316"/>
    </source>
</evidence>
<evidence type="ECO:0000256" key="1">
    <source>
        <dbReference type="SAM" id="Phobius"/>
    </source>
</evidence>
<dbReference type="Proteomes" id="UP000317316">
    <property type="component" value="Unassembled WGS sequence"/>
</dbReference>
<dbReference type="OrthoDB" id="4304at2"/>
<gene>
    <name evidence="2" type="ORF">FG382_21240</name>
</gene>
<protein>
    <submittedName>
        <fullName evidence="2">DUF1850 domain-containing protein</fullName>
    </submittedName>
</protein>
<keyword evidence="1" id="KW-0812">Transmembrane</keyword>
<comment type="caution">
    <text evidence="2">The sequence shown here is derived from an EMBL/GenBank/DDBJ whole genome shotgun (WGS) entry which is preliminary data.</text>
</comment>
<keyword evidence="3" id="KW-1185">Reference proteome</keyword>
<keyword evidence="1" id="KW-0472">Membrane</keyword>
<name>A0A544STL1_9BACI</name>
<dbReference type="RefSeq" id="WP_142540858.1">
    <property type="nucleotide sequence ID" value="NZ_BMIE01000001.1"/>
</dbReference>
<feature type="transmembrane region" description="Helical" evidence="1">
    <location>
        <begin position="6"/>
        <end position="24"/>
    </location>
</feature>
<dbReference type="InterPro" id="IPR015001">
    <property type="entry name" value="DUF1850"/>
</dbReference>
<keyword evidence="1" id="KW-1133">Transmembrane helix</keyword>
<dbReference type="AlphaFoldDB" id="A0A544STL1"/>
<organism evidence="2 3">
    <name type="scientific">Psychrobacillus lasiicapitis</name>
    <dbReference type="NCBI Taxonomy" id="1636719"/>
    <lineage>
        <taxon>Bacteria</taxon>
        <taxon>Bacillati</taxon>
        <taxon>Bacillota</taxon>
        <taxon>Bacilli</taxon>
        <taxon>Bacillales</taxon>
        <taxon>Bacillaceae</taxon>
        <taxon>Psychrobacillus</taxon>
    </lineage>
</organism>
<accession>A0A544STL1</accession>
<reference evidence="2 3" key="1">
    <citation type="submission" date="2019-05" db="EMBL/GenBank/DDBJ databases">
        <title>Psychrobacillus vulpis sp. nov., a new species isolated from feces of a red fox that inhabits in The Tablas de Daimiel Natural Park, Albacete, Spain.</title>
        <authorList>
            <person name="Rodriguez M."/>
            <person name="Reina J.C."/>
            <person name="Bejar V."/>
            <person name="Llamas I."/>
        </authorList>
    </citation>
    <scope>NUCLEOTIDE SEQUENCE [LARGE SCALE GENOMIC DNA]</scope>
    <source>
        <strain evidence="2 3">NEAU-3TGS17</strain>
    </source>
</reference>
<sequence>MQFFKVFAILLITSSIALLVFYPYKQAFVFTETRTDDASVHYIPTGEDQSFQIRYTHSIHKTDVVETYKIINKSKIQLLKMVYTDLAIGLPGYAEEGQTFEEKDGKYILTYNNEVIDSFTILIGNIDLDLVLQYENNEIDLKKSLDRGKSYLVEVKKISIYQQMKGEKMNDGKKVS</sequence>
<dbReference type="EMBL" id="VDGH01000016">
    <property type="protein sequence ID" value="TQR08475.1"/>
    <property type="molecule type" value="Genomic_DNA"/>
</dbReference>